<name>A0A0J1H825_9GAMM</name>
<dbReference type="PATRIC" id="fig|1195763.3.peg.888"/>
<evidence type="ECO:0000259" key="1">
    <source>
        <dbReference type="Pfam" id="PF13521"/>
    </source>
</evidence>
<dbReference type="SUPFAM" id="SSF52540">
    <property type="entry name" value="P-loop containing nucleoside triphosphate hydrolases"/>
    <property type="match status" value="1"/>
</dbReference>
<dbReference type="EMBL" id="LDOT01000004">
    <property type="protein sequence ID" value="KLV07843.1"/>
    <property type="molecule type" value="Genomic_DNA"/>
</dbReference>
<dbReference type="InterPro" id="IPR038727">
    <property type="entry name" value="NadR/Ttd14_AAA_dom"/>
</dbReference>
<protein>
    <submittedName>
        <fullName evidence="2">ATPase</fullName>
    </submittedName>
</protein>
<dbReference type="STRING" id="1195763.ABT56_04175"/>
<reference evidence="2 3" key="1">
    <citation type="submission" date="2015-05" db="EMBL/GenBank/DDBJ databases">
        <title>Photobacterium galathea sp. nov.</title>
        <authorList>
            <person name="Machado H."/>
            <person name="Gram L."/>
        </authorList>
    </citation>
    <scope>NUCLEOTIDE SEQUENCE [LARGE SCALE GENOMIC DNA]</scope>
    <source>
        <strain evidence="2 3">CGMCC 1.12159</strain>
    </source>
</reference>
<dbReference type="RefSeq" id="WP_047877669.1">
    <property type="nucleotide sequence ID" value="NZ_LDOT01000004.1"/>
</dbReference>
<dbReference type="Proteomes" id="UP000036097">
    <property type="component" value="Unassembled WGS sequence"/>
</dbReference>
<dbReference type="OrthoDB" id="5638848at2"/>
<gene>
    <name evidence="2" type="ORF">ABT56_04175</name>
</gene>
<evidence type="ECO:0000313" key="2">
    <source>
        <dbReference type="EMBL" id="KLV07843.1"/>
    </source>
</evidence>
<comment type="caution">
    <text evidence="2">The sequence shown here is derived from an EMBL/GenBank/DDBJ whole genome shotgun (WGS) entry which is preliminary data.</text>
</comment>
<feature type="domain" description="NadR/Ttd14 AAA" evidence="1">
    <location>
        <begin position="5"/>
        <end position="165"/>
    </location>
</feature>
<dbReference type="Gene3D" id="3.40.50.300">
    <property type="entry name" value="P-loop containing nucleotide triphosphate hydrolases"/>
    <property type="match status" value="1"/>
</dbReference>
<evidence type="ECO:0000313" key="3">
    <source>
        <dbReference type="Proteomes" id="UP000036097"/>
    </source>
</evidence>
<sequence>MQPMIITGGPGAGKTTLLAALAERGYRTFPEASRTLIREQAQRPDGILPWTDLPRFAALCLELMGEQRAEAVRGTVPAFVDRAIGDICAYLVIGGVPVSEEYQNAAKGYYPEVYCCAPHIDIYVQDDERPHSFEEAQAIHRQLVSTYQALGYSVVEVPWGAVEERARWVLARLAGKC</sequence>
<dbReference type="AlphaFoldDB" id="A0A0J1H825"/>
<dbReference type="Pfam" id="PF13521">
    <property type="entry name" value="AAA_28"/>
    <property type="match status" value="1"/>
</dbReference>
<keyword evidence="3" id="KW-1185">Reference proteome</keyword>
<proteinExistence type="predicted"/>
<accession>A0A0J1H825</accession>
<dbReference type="InterPro" id="IPR027417">
    <property type="entry name" value="P-loop_NTPase"/>
</dbReference>
<organism evidence="2 3">
    <name type="scientific">Photobacterium aquae</name>
    <dbReference type="NCBI Taxonomy" id="1195763"/>
    <lineage>
        <taxon>Bacteria</taxon>
        <taxon>Pseudomonadati</taxon>
        <taxon>Pseudomonadota</taxon>
        <taxon>Gammaproteobacteria</taxon>
        <taxon>Vibrionales</taxon>
        <taxon>Vibrionaceae</taxon>
        <taxon>Photobacterium</taxon>
    </lineage>
</organism>